<reference evidence="10 11" key="1">
    <citation type="submission" date="2018-04" db="EMBL/GenBank/DDBJ databases">
        <title>Adhaeribacter sp. HMF7616 genome sequencing and assembly.</title>
        <authorList>
            <person name="Kang H."/>
            <person name="Kang J."/>
            <person name="Cha I."/>
            <person name="Kim H."/>
            <person name="Joh K."/>
        </authorList>
    </citation>
    <scope>NUCLEOTIDE SEQUENCE [LARGE SCALE GENOMIC DNA]</scope>
    <source>
        <strain evidence="10 11">HMF7616</strain>
    </source>
</reference>
<organism evidence="10 11">
    <name type="scientific">Adhaeribacter pallidiroseus</name>
    <dbReference type="NCBI Taxonomy" id="2072847"/>
    <lineage>
        <taxon>Bacteria</taxon>
        <taxon>Pseudomonadati</taxon>
        <taxon>Bacteroidota</taxon>
        <taxon>Cytophagia</taxon>
        <taxon>Cytophagales</taxon>
        <taxon>Hymenobacteraceae</taxon>
        <taxon>Adhaeribacter</taxon>
    </lineage>
</organism>
<evidence type="ECO:0000313" key="10">
    <source>
        <dbReference type="EMBL" id="RDC66078.1"/>
    </source>
</evidence>
<keyword evidence="2 6" id="KW-0349">Heme</keyword>
<dbReference type="GO" id="GO:0009055">
    <property type="term" value="F:electron transfer activity"/>
    <property type="evidence" value="ECO:0007669"/>
    <property type="project" value="InterPro"/>
</dbReference>
<feature type="binding site" description="covalent" evidence="6">
    <location>
        <position position="149"/>
    </location>
    <ligand>
        <name>heme c</name>
        <dbReference type="ChEBI" id="CHEBI:61717"/>
    </ligand>
</feature>
<evidence type="ECO:0000256" key="8">
    <source>
        <dbReference type="SAM" id="SignalP"/>
    </source>
</evidence>
<feature type="region of interest" description="Disordered" evidence="7">
    <location>
        <begin position="50"/>
        <end position="134"/>
    </location>
</feature>
<keyword evidence="1" id="KW-0813">Transport</keyword>
<comment type="caution">
    <text evidence="10">The sequence shown here is derived from an EMBL/GenBank/DDBJ whole genome shotgun (WGS) entry which is preliminary data.</text>
</comment>
<dbReference type="Pfam" id="PF00034">
    <property type="entry name" value="Cytochrom_C"/>
    <property type="match status" value="1"/>
</dbReference>
<gene>
    <name evidence="10" type="ORF">AHMF7616_04709</name>
</gene>
<protein>
    <submittedName>
        <fullName evidence="10">Cytochrome c-552</fullName>
    </submittedName>
</protein>
<evidence type="ECO:0000256" key="2">
    <source>
        <dbReference type="ARBA" id="ARBA00022617"/>
    </source>
</evidence>
<dbReference type="EMBL" id="QASA01000001">
    <property type="protein sequence ID" value="RDC66078.1"/>
    <property type="molecule type" value="Genomic_DNA"/>
</dbReference>
<proteinExistence type="predicted"/>
<dbReference type="Proteomes" id="UP000253919">
    <property type="component" value="Unassembled WGS sequence"/>
</dbReference>
<keyword evidence="3 6" id="KW-0479">Metal-binding</keyword>
<dbReference type="GO" id="GO:0020037">
    <property type="term" value="F:heme binding"/>
    <property type="evidence" value="ECO:0007669"/>
    <property type="project" value="InterPro"/>
</dbReference>
<evidence type="ECO:0000256" key="4">
    <source>
        <dbReference type="ARBA" id="ARBA00022982"/>
    </source>
</evidence>
<dbReference type="InterPro" id="IPR009056">
    <property type="entry name" value="Cyt_c-like_dom"/>
</dbReference>
<feature type="compositionally biased region" description="Low complexity" evidence="7">
    <location>
        <begin position="113"/>
        <end position="133"/>
    </location>
</feature>
<keyword evidence="4" id="KW-0249">Electron transport</keyword>
<evidence type="ECO:0000256" key="1">
    <source>
        <dbReference type="ARBA" id="ARBA00022448"/>
    </source>
</evidence>
<feature type="binding site" description="covalent" evidence="6">
    <location>
        <position position="153"/>
    </location>
    <ligand>
        <name>heme c</name>
        <dbReference type="ChEBI" id="CHEBI:61717"/>
    </ligand>
</feature>
<keyword evidence="5 6" id="KW-0408">Iron</keyword>
<dbReference type="InterPro" id="IPR002324">
    <property type="entry name" value="Cyt_c_ID"/>
</dbReference>
<dbReference type="SUPFAM" id="SSF46626">
    <property type="entry name" value="Cytochrome c"/>
    <property type="match status" value="1"/>
</dbReference>
<sequence>MNAFISITMNKPVIFFAALSFAFLTSCGGSSQQQPGEEYYDADYRAKADSAYDENLKNQPAAPAQTATAANGNPDTNNEKLGTTASTHSAASEAPSAEADKSQASSPAKTAGAAPTQEKPAEAAKPAATPTATVGNFEKGKSLLAKSDCLACHKIDQKLVGPAYQDVAKKYEANAKNLAYLSNKIIKGGAGAWGDVPMSPHPTLSQSDAKEMAQYILSLR</sequence>
<keyword evidence="11" id="KW-1185">Reference proteome</keyword>
<evidence type="ECO:0000256" key="6">
    <source>
        <dbReference type="PIRSR" id="PIRSR602324-1"/>
    </source>
</evidence>
<keyword evidence="8" id="KW-0732">Signal</keyword>
<evidence type="ECO:0000256" key="5">
    <source>
        <dbReference type="ARBA" id="ARBA00023004"/>
    </source>
</evidence>
<dbReference type="InterPro" id="IPR036909">
    <property type="entry name" value="Cyt_c-like_dom_sf"/>
</dbReference>
<feature type="chain" id="PRO_5016678935" evidence="8">
    <location>
        <begin position="23"/>
        <end position="220"/>
    </location>
</feature>
<feature type="domain" description="Cytochrome c" evidence="9">
    <location>
        <begin position="135"/>
        <end position="220"/>
    </location>
</feature>
<dbReference type="PRINTS" id="PR00606">
    <property type="entry name" value="CYTCHROMECID"/>
</dbReference>
<feature type="compositionally biased region" description="Low complexity" evidence="7">
    <location>
        <begin position="83"/>
        <end position="97"/>
    </location>
</feature>
<evidence type="ECO:0000256" key="7">
    <source>
        <dbReference type="SAM" id="MobiDB-lite"/>
    </source>
</evidence>
<dbReference type="AlphaFoldDB" id="A0A369QV66"/>
<dbReference type="GO" id="GO:0005506">
    <property type="term" value="F:iron ion binding"/>
    <property type="evidence" value="ECO:0007669"/>
    <property type="project" value="InterPro"/>
</dbReference>
<evidence type="ECO:0000313" key="11">
    <source>
        <dbReference type="Proteomes" id="UP000253919"/>
    </source>
</evidence>
<evidence type="ECO:0000256" key="3">
    <source>
        <dbReference type="ARBA" id="ARBA00022723"/>
    </source>
</evidence>
<comment type="PTM">
    <text evidence="6">Binds 1 heme c group covalently per subunit.</text>
</comment>
<name>A0A369QV66_9BACT</name>
<dbReference type="PROSITE" id="PS51007">
    <property type="entry name" value="CYTC"/>
    <property type="match status" value="1"/>
</dbReference>
<dbReference type="Gene3D" id="1.10.760.10">
    <property type="entry name" value="Cytochrome c-like domain"/>
    <property type="match status" value="1"/>
</dbReference>
<feature type="compositionally biased region" description="Low complexity" evidence="7">
    <location>
        <begin position="58"/>
        <end position="71"/>
    </location>
</feature>
<feature type="signal peptide" evidence="8">
    <location>
        <begin position="1"/>
        <end position="22"/>
    </location>
</feature>
<accession>A0A369QV66</accession>
<feature type="binding site" description="covalent" evidence="6">
    <location>
        <position position="198"/>
    </location>
    <ligand>
        <name>heme c</name>
        <dbReference type="ChEBI" id="CHEBI:61717"/>
    </ligand>
</feature>
<evidence type="ECO:0000259" key="9">
    <source>
        <dbReference type="PROSITE" id="PS51007"/>
    </source>
</evidence>